<dbReference type="EMBL" id="SJPR01000004">
    <property type="protein sequence ID" value="TWT96006.1"/>
    <property type="molecule type" value="Genomic_DNA"/>
</dbReference>
<comment type="caution">
    <text evidence="11">The sequence shown here is derived from an EMBL/GenBank/DDBJ whole genome shotgun (WGS) entry which is preliminary data.</text>
</comment>
<dbReference type="GO" id="GO:0003677">
    <property type="term" value="F:DNA binding"/>
    <property type="evidence" value="ECO:0007669"/>
    <property type="project" value="UniProtKB-KW"/>
</dbReference>
<dbReference type="InterPro" id="IPR014017">
    <property type="entry name" value="DNA_helicase_UvrD-like_C"/>
</dbReference>
<evidence type="ECO:0000256" key="5">
    <source>
        <dbReference type="ARBA" id="ARBA00022806"/>
    </source>
</evidence>
<organism evidence="11 12">
    <name type="scientific">Botrimarina colliarenosi</name>
    <dbReference type="NCBI Taxonomy" id="2528001"/>
    <lineage>
        <taxon>Bacteria</taxon>
        <taxon>Pseudomonadati</taxon>
        <taxon>Planctomycetota</taxon>
        <taxon>Planctomycetia</taxon>
        <taxon>Pirellulales</taxon>
        <taxon>Lacipirellulaceae</taxon>
        <taxon>Botrimarina</taxon>
    </lineage>
</organism>
<dbReference type="EC" id="3.6.4.12" evidence="11"/>
<keyword evidence="9" id="KW-0234">DNA repair</keyword>
<keyword evidence="1" id="KW-0540">Nuclease</keyword>
<dbReference type="GO" id="GO:0003678">
    <property type="term" value="F:DNA helicase activity"/>
    <property type="evidence" value="ECO:0007669"/>
    <property type="project" value="UniProtKB-EC"/>
</dbReference>
<evidence type="ECO:0000256" key="8">
    <source>
        <dbReference type="ARBA" id="ARBA00023125"/>
    </source>
</evidence>
<dbReference type="RefSeq" id="WP_146445801.1">
    <property type="nucleotide sequence ID" value="NZ_SJPR01000004.1"/>
</dbReference>
<dbReference type="OrthoDB" id="5487982at2"/>
<keyword evidence="4 11" id="KW-0378">Hydrolase</keyword>
<protein>
    <submittedName>
        <fullName evidence="11">ATP-dependent helicase/deoxyribonuclease subunit B</fullName>
        <ecNumber evidence="11">3.6.4.12</ecNumber>
    </submittedName>
</protein>
<gene>
    <name evidence="11" type="primary">addB</name>
    <name evidence="11" type="ORF">Pla108_30860</name>
</gene>
<keyword evidence="7" id="KW-0067">ATP-binding</keyword>
<evidence type="ECO:0000256" key="1">
    <source>
        <dbReference type="ARBA" id="ARBA00022722"/>
    </source>
</evidence>
<dbReference type="GO" id="GO:0004527">
    <property type="term" value="F:exonuclease activity"/>
    <property type="evidence" value="ECO:0007669"/>
    <property type="project" value="UniProtKB-KW"/>
</dbReference>
<dbReference type="AlphaFoldDB" id="A0A5C6A992"/>
<evidence type="ECO:0000256" key="6">
    <source>
        <dbReference type="ARBA" id="ARBA00022839"/>
    </source>
</evidence>
<evidence type="ECO:0000313" key="11">
    <source>
        <dbReference type="EMBL" id="TWT96006.1"/>
    </source>
</evidence>
<name>A0A5C6A992_9BACT</name>
<keyword evidence="2" id="KW-0547">Nucleotide-binding</keyword>
<keyword evidence="8" id="KW-0238">DNA-binding</keyword>
<dbReference type="InterPro" id="IPR027417">
    <property type="entry name" value="P-loop_NTPase"/>
</dbReference>
<evidence type="ECO:0000313" key="12">
    <source>
        <dbReference type="Proteomes" id="UP000317421"/>
    </source>
</evidence>
<keyword evidence="6" id="KW-0269">Exonuclease</keyword>
<dbReference type="Gene3D" id="3.90.320.10">
    <property type="match status" value="1"/>
</dbReference>
<evidence type="ECO:0000256" key="2">
    <source>
        <dbReference type="ARBA" id="ARBA00022741"/>
    </source>
</evidence>
<evidence type="ECO:0000256" key="9">
    <source>
        <dbReference type="ARBA" id="ARBA00023204"/>
    </source>
</evidence>
<dbReference type="GO" id="GO:0005524">
    <property type="term" value="F:ATP binding"/>
    <property type="evidence" value="ECO:0007669"/>
    <property type="project" value="UniProtKB-KW"/>
</dbReference>
<keyword evidence="3" id="KW-0227">DNA damage</keyword>
<proteinExistence type="predicted"/>
<evidence type="ECO:0000259" key="10">
    <source>
        <dbReference type="PROSITE" id="PS51217"/>
    </source>
</evidence>
<evidence type="ECO:0000256" key="3">
    <source>
        <dbReference type="ARBA" id="ARBA00022763"/>
    </source>
</evidence>
<evidence type="ECO:0000256" key="4">
    <source>
        <dbReference type="ARBA" id="ARBA00022801"/>
    </source>
</evidence>
<keyword evidence="5 11" id="KW-0347">Helicase</keyword>
<dbReference type="Proteomes" id="UP000317421">
    <property type="component" value="Unassembled WGS sequence"/>
</dbReference>
<dbReference type="InterPro" id="IPR038726">
    <property type="entry name" value="PDDEXK_AddAB-type"/>
</dbReference>
<dbReference type="PROSITE" id="PS51217">
    <property type="entry name" value="UVRD_HELICASE_CTER"/>
    <property type="match status" value="1"/>
</dbReference>
<dbReference type="SUPFAM" id="SSF52540">
    <property type="entry name" value="P-loop containing nucleoside triphosphate hydrolases"/>
    <property type="match status" value="1"/>
</dbReference>
<accession>A0A5C6A992</accession>
<evidence type="ECO:0000256" key="7">
    <source>
        <dbReference type="ARBA" id="ARBA00022840"/>
    </source>
</evidence>
<feature type="domain" description="UvrD-like helicase C-terminal" evidence="10">
    <location>
        <begin position="252"/>
        <end position="561"/>
    </location>
</feature>
<keyword evidence="12" id="KW-1185">Reference proteome</keyword>
<reference evidence="11 12" key="1">
    <citation type="submission" date="2019-02" db="EMBL/GenBank/DDBJ databases">
        <title>Deep-cultivation of Planctomycetes and their phenomic and genomic characterization uncovers novel biology.</title>
        <authorList>
            <person name="Wiegand S."/>
            <person name="Jogler M."/>
            <person name="Boedeker C."/>
            <person name="Pinto D."/>
            <person name="Vollmers J."/>
            <person name="Rivas-Marin E."/>
            <person name="Kohn T."/>
            <person name="Peeters S.H."/>
            <person name="Heuer A."/>
            <person name="Rast P."/>
            <person name="Oberbeckmann S."/>
            <person name="Bunk B."/>
            <person name="Jeske O."/>
            <person name="Meyerdierks A."/>
            <person name="Storesund J.E."/>
            <person name="Kallscheuer N."/>
            <person name="Luecker S."/>
            <person name="Lage O.M."/>
            <person name="Pohl T."/>
            <person name="Merkel B.J."/>
            <person name="Hornburger P."/>
            <person name="Mueller R.-W."/>
            <person name="Bruemmer F."/>
            <person name="Labrenz M."/>
            <person name="Spormann A.M."/>
            <person name="Op Den Camp H."/>
            <person name="Overmann J."/>
            <person name="Amann R."/>
            <person name="Jetten M.S.M."/>
            <person name="Mascher T."/>
            <person name="Medema M.H."/>
            <person name="Devos D.P."/>
            <person name="Kaster A.-K."/>
            <person name="Ovreas L."/>
            <person name="Rohde M."/>
            <person name="Galperin M.Y."/>
            <person name="Jogler C."/>
        </authorList>
    </citation>
    <scope>NUCLEOTIDE SEQUENCE [LARGE SCALE GENOMIC DNA]</scope>
    <source>
        <strain evidence="11 12">Pla108</strain>
    </source>
</reference>
<sequence>MPPRSIQAVAGSPVARRSALLRVIDEGPPAWWIVATPAAAAAVRREMASSGAAGRLAPGVMTLRQAANALTRLAERLPLGPAARSTLIGELAAAVKHRAGLGPLESLLESPGLVEFLGSRFRQLRRQGVGPEQAGSALRKLDGEEAGGAIARIYRDYLAAIDRDQLLDDEEALLVAMQQADRSNTPRRLILDLPLSITPIEEQLIAALAELADEVFVAVAGPTPDLPAAASLAGAVTLRERWLKTLRVDELSPSLATEDSLPPSGLERLRRGLFDDDSASHGGHEGVAIVAGGSAQDTARRVARRVKALLVSGVKPAEILVAAPQIDSAAPRYAEALREYGVPVSVDAADRLSVAPCVAAATALLEVVTSDWAFGPLVDFVSRSDLTAWSAPGPGEGFASVRAATEWLIRELQIPQRRGYVLHQIEQLAAREATTSTVRRLAEAARSASQALQTLADACDTLPDEATPLEWLDATDAVLRRLGHAGLRDGADAVNRQAGDALEEAAAAVESLARWRGREPRAVSLKDWAWLVRCWATRLRLSKRSDSEGTVRVVGLTTAIGLPCEHLLVVEAGESALAASDAEGADEAMLLFYELCATPSASLTFAYAALDDAAQPLFASPYLTDVERLFEPGALRGGEPPLLSVAVAEGEPHSRREARQAAVQRAVAGDAQGLATVAAAGDLSLVDALRSVDARARGDSFGPWEGALESDAAAAALKERFGTDHLWSASQLELMATCPFKFFSRQVLRMQPAGELTLGVDYRRRGLLMHDALAESLAELLAELPEGKRLSSEFAGRLTERIVDRINAAVESGKLPAHEAALARIEARQATEWAQNYADQQERFENDKRWSDAGVAMRPALFEARFGPGKSTEEPEDPHSVDQPLALSLPSGETLQVTGRIDRIDTAKMGDRTLFVVIDYKTAKQYTVKVEHIESGKQLQPVLYALAAQELLLDAGAIPVGAGYWVLQRNGFVAPAPKELPLVVFEDGVARPSDEWQATVGTVLRRCESLVGEIRSGDFPMLNDDEDCGKSCEFRTICRVGQTRALGKTKPAEAEGSS</sequence>
<dbReference type="Pfam" id="PF12705">
    <property type="entry name" value="PDDEXK_1"/>
    <property type="match status" value="1"/>
</dbReference>
<dbReference type="InterPro" id="IPR011604">
    <property type="entry name" value="PDDEXK-like_dom_sf"/>
</dbReference>
<dbReference type="GO" id="GO:0006281">
    <property type="term" value="P:DNA repair"/>
    <property type="evidence" value="ECO:0007669"/>
    <property type="project" value="UniProtKB-KW"/>
</dbReference>